<proteinExistence type="predicted"/>
<dbReference type="AlphaFoldDB" id="A0A9W8BB50"/>
<evidence type="ECO:0000256" key="2">
    <source>
        <dbReference type="ARBA" id="ARBA00023125"/>
    </source>
</evidence>
<sequence>MPCLAVGGGIRRTSSALARPESPQGGRHKWTPEQDARLKDLVAARGNAWKSIAGELEIQGSPSKVRRRWETLQPSNANMWTKAEDTDLARAIQEYTAEGHALGDYGSWVAVSGKLKTRRTPRQCFSRWTLTLMPRQGKALPFTRFESISAWRWSEDERRKLKAAVAGIELAQEDPAAFNMTQKLEPWLLIEYDPNGQLLPHYWSFIASRVGTRTAAQCKAKWQLLSGPAKQAPMCLDETKRLVSLVKTYGSSWEMLVARFFPTRTPRDIQYTYALWTRTEKKFGVDLLTIDPFSMIQDYDGMTALRPTGSNGEYSADGPLVRI</sequence>
<evidence type="ECO:0000256" key="1">
    <source>
        <dbReference type="ARBA" id="ARBA00004123"/>
    </source>
</evidence>
<dbReference type="SUPFAM" id="SSF46689">
    <property type="entry name" value="Homeodomain-like"/>
    <property type="match status" value="3"/>
</dbReference>
<dbReference type="PANTHER" id="PTHR46380">
    <property type="entry name" value="CYCLIN-D-BINDING MYB-LIKE TRANSCRIPTION FACTOR 1"/>
    <property type="match status" value="1"/>
</dbReference>
<dbReference type="InterPro" id="IPR001005">
    <property type="entry name" value="SANT/Myb"/>
</dbReference>
<accession>A0A9W8BB50</accession>
<feature type="domain" description="Myb-like" evidence="5">
    <location>
        <begin position="152"/>
        <end position="226"/>
    </location>
</feature>
<dbReference type="Proteomes" id="UP001150907">
    <property type="component" value="Unassembled WGS sequence"/>
</dbReference>
<dbReference type="InterPro" id="IPR017930">
    <property type="entry name" value="Myb_dom"/>
</dbReference>
<dbReference type="GO" id="GO:0000981">
    <property type="term" value="F:DNA-binding transcription factor activity, RNA polymerase II-specific"/>
    <property type="evidence" value="ECO:0007669"/>
    <property type="project" value="TreeGrafter"/>
</dbReference>
<keyword evidence="8" id="KW-1185">Reference proteome</keyword>
<organism evidence="7 8">
    <name type="scientific">Coemansia thaxteri</name>
    <dbReference type="NCBI Taxonomy" id="2663907"/>
    <lineage>
        <taxon>Eukaryota</taxon>
        <taxon>Fungi</taxon>
        <taxon>Fungi incertae sedis</taxon>
        <taxon>Zoopagomycota</taxon>
        <taxon>Kickxellomycotina</taxon>
        <taxon>Kickxellomycetes</taxon>
        <taxon>Kickxellales</taxon>
        <taxon>Kickxellaceae</taxon>
        <taxon>Coemansia</taxon>
    </lineage>
</organism>
<dbReference type="Gene3D" id="1.10.10.60">
    <property type="entry name" value="Homeodomain-like"/>
    <property type="match status" value="4"/>
</dbReference>
<dbReference type="PROSITE" id="PS50090">
    <property type="entry name" value="MYB_LIKE"/>
    <property type="match status" value="3"/>
</dbReference>
<dbReference type="GO" id="GO:0005634">
    <property type="term" value="C:nucleus"/>
    <property type="evidence" value="ECO:0007669"/>
    <property type="project" value="UniProtKB-SubCell"/>
</dbReference>
<evidence type="ECO:0000313" key="8">
    <source>
        <dbReference type="Proteomes" id="UP001150907"/>
    </source>
</evidence>
<comment type="caution">
    <text evidence="7">The sequence shown here is derived from an EMBL/GenBank/DDBJ whole genome shotgun (WGS) entry which is preliminary data.</text>
</comment>
<dbReference type="GO" id="GO:0000978">
    <property type="term" value="F:RNA polymerase II cis-regulatory region sequence-specific DNA binding"/>
    <property type="evidence" value="ECO:0007669"/>
    <property type="project" value="TreeGrafter"/>
</dbReference>
<feature type="domain" description="Myb-like" evidence="5">
    <location>
        <begin position="22"/>
        <end position="73"/>
    </location>
</feature>
<evidence type="ECO:0000256" key="3">
    <source>
        <dbReference type="ARBA" id="ARBA00023242"/>
    </source>
</evidence>
<feature type="non-terminal residue" evidence="7">
    <location>
        <position position="323"/>
    </location>
</feature>
<reference evidence="7" key="1">
    <citation type="submission" date="2022-07" db="EMBL/GenBank/DDBJ databases">
        <title>Phylogenomic reconstructions and comparative analyses of Kickxellomycotina fungi.</title>
        <authorList>
            <person name="Reynolds N.K."/>
            <person name="Stajich J.E."/>
            <person name="Barry K."/>
            <person name="Grigoriev I.V."/>
            <person name="Crous P."/>
            <person name="Smith M.E."/>
        </authorList>
    </citation>
    <scope>NUCLEOTIDE SEQUENCE</scope>
    <source>
        <strain evidence="7">IMI 214461</strain>
    </source>
</reference>
<evidence type="ECO:0000259" key="6">
    <source>
        <dbReference type="PROSITE" id="PS51294"/>
    </source>
</evidence>
<dbReference type="OrthoDB" id="2143914at2759"/>
<gene>
    <name evidence="7" type="ORF">H4R26_004444</name>
</gene>
<dbReference type="SMART" id="SM00717">
    <property type="entry name" value="SANT"/>
    <property type="match status" value="4"/>
</dbReference>
<name>A0A9W8BB50_9FUNG</name>
<keyword evidence="2" id="KW-0238">DNA-binding</keyword>
<dbReference type="CDD" id="cd00167">
    <property type="entry name" value="SANT"/>
    <property type="match status" value="3"/>
</dbReference>
<dbReference type="PROSITE" id="PS51294">
    <property type="entry name" value="HTH_MYB"/>
    <property type="match status" value="2"/>
</dbReference>
<dbReference type="Pfam" id="PF13921">
    <property type="entry name" value="Myb_DNA-bind_6"/>
    <property type="match status" value="2"/>
</dbReference>
<evidence type="ECO:0000313" key="7">
    <source>
        <dbReference type="EMBL" id="KAJ2000808.1"/>
    </source>
</evidence>
<feature type="domain" description="Myb-like" evidence="5">
    <location>
        <begin position="80"/>
        <end position="132"/>
    </location>
</feature>
<dbReference type="InterPro" id="IPR051651">
    <property type="entry name" value="DMTF1_DNA-bind_reg"/>
</dbReference>
<evidence type="ECO:0000256" key="4">
    <source>
        <dbReference type="SAM" id="MobiDB-lite"/>
    </source>
</evidence>
<dbReference type="EMBL" id="JANBQF010000483">
    <property type="protein sequence ID" value="KAJ2000808.1"/>
    <property type="molecule type" value="Genomic_DNA"/>
</dbReference>
<feature type="domain" description="HTH myb-type" evidence="6">
    <location>
        <begin position="27"/>
        <end position="77"/>
    </location>
</feature>
<evidence type="ECO:0000259" key="5">
    <source>
        <dbReference type="PROSITE" id="PS50090"/>
    </source>
</evidence>
<protein>
    <submittedName>
        <fullName evidence="7">Uncharacterized protein</fullName>
    </submittedName>
</protein>
<dbReference type="InterPro" id="IPR009057">
    <property type="entry name" value="Homeodomain-like_sf"/>
</dbReference>
<comment type="subcellular location">
    <subcellularLocation>
        <location evidence="1">Nucleus</location>
    </subcellularLocation>
</comment>
<dbReference type="PANTHER" id="PTHR46380:SF2">
    <property type="entry name" value="CYCLIN-D-BINDING MYB-LIKE TRANSCRIPTION FACTOR 1"/>
    <property type="match status" value="1"/>
</dbReference>
<feature type="domain" description="HTH myb-type" evidence="6">
    <location>
        <begin position="203"/>
        <end position="230"/>
    </location>
</feature>
<keyword evidence="3" id="KW-0539">Nucleus</keyword>
<feature type="region of interest" description="Disordered" evidence="4">
    <location>
        <begin position="12"/>
        <end position="31"/>
    </location>
</feature>